<feature type="compositionally biased region" description="Acidic residues" evidence="1">
    <location>
        <begin position="1"/>
        <end position="11"/>
    </location>
</feature>
<evidence type="ECO:0000256" key="1">
    <source>
        <dbReference type="SAM" id="MobiDB-lite"/>
    </source>
</evidence>
<dbReference type="EMBL" id="MTYI01000016">
    <property type="protein sequence ID" value="PNP59134.1"/>
    <property type="molecule type" value="Genomic_DNA"/>
</dbReference>
<sequence length="343" mass="38736">MSYDDTPDDPGVESRHRNLPSGSPSNADLPLKSNGTLRSDAGAQPRNRRARVVHLPQPTHLPTEAAAEAEKVTASVSEGPFLYQGWAEGDIAEELLTPETFYWWKARDAMAERGLLPDIPMIYPSGARRHQTAPSSAANKRTLRWEDLSLGVRWIIILRLSEKRPFSVVIIWQLDLSKHQVHDFVTSYVNSCDQWNAFEHSVADRVKAFGGHSAQQDMLFAKWIHDHSPLMPHDRITREDAEMGLLFLSERGIVNHNVDLQAWVNEKEPKDFAHIQIDLPTLKDCMDYRLLRRVAVARLLDSGAVESAIIQQGRDKRSNECNARRGNVMLNDAFLGKLQQAVP</sequence>
<accession>A0A2K0UMZ9</accession>
<gene>
    <name evidence="2" type="ORF">THARTR1_01382</name>
</gene>
<proteinExistence type="predicted"/>
<protein>
    <submittedName>
        <fullName evidence="2">Uncharacterized protein</fullName>
    </submittedName>
</protein>
<reference evidence="2 3" key="1">
    <citation type="submission" date="2017-02" db="EMBL/GenBank/DDBJ databases">
        <title>Genomes of Trichoderma spp. with biocontrol activity.</title>
        <authorList>
            <person name="Gardiner D."/>
            <person name="Kazan K."/>
            <person name="Vos C."/>
            <person name="Harvey P."/>
        </authorList>
    </citation>
    <scope>NUCLEOTIDE SEQUENCE [LARGE SCALE GENOMIC DNA]</scope>
    <source>
        <strain evidence="2 3">Tr1</strain>
    </source>
</reference>
<dbReference type="Proteomes" id="UP000236290">
    <property type="component" value="Unassembled WGS sequence"/>
</dbReference>
<dbReference type="AlphaFoldDB" id="A0A2K0UMZ9"/>
<organism evidence="2 3">
    <name type="scientific">Trichoderma harzianum</name>
    <name type="common">Hypocrea lixii</name>
    <dbReference type="NCBI Taxonomy" id="5544"/>
    <lineage>
        <taxon>Eukaryota</taxon>
        <taxon>Fungi</taxon>
        <taxon>Dikarya</taxon>
        <taxon>Ascomycota</taxon>
        <taxon>Pezizomycotina</taxon>
        <taxon>Sordariomycetes</taxon>
        <taxon>Hypocreomycetidae</taxon>
        <taxon>Hypocreales</taxon>
        <taxon>Hypocreaceae</taxon>
        <taxon>Trichoderma</taxon>
    </lineage>
</organism>
<feature type="region of interest" description="Disordered" evidence="1">
    <location>
        <begin position="1"/>
        <end position="48"/>
    </location>
</feature>
<evidence type="ECO:0000313" key="3">
    <source>
        <dbReference type="Proteomes" id="UP000236290"/>
    </source>
</evidence>
<dbReference type="OrthoDB" id="10252009at2759"/>
<evidence type="ECO:0000313" key="2">
    <source>
        <dbReference type="EMBL" id="PNP59134.1"/>
    </source>
</evidence>
<comment type="caution">
    <text evidence="2">The sequence shown here is derived from an EMBL/GenBank/DDBJ whole genome shotgun (WGS) entry which is preliminary data.</text>
</comment>
<name>A0A2K0UMZ9_TRIHA</name>